<sequence>MSDYKPRRCSKRWLDGDCPREVLAIMDSGPKNFDRYTVFYTDAVRDGRDVWIGYRGMSEHPSSPMGFGVSGQLRAHEVAEYRYRFKHQYIRWSDLPHDVQETVRRDCKLISESED</sequence>
<name>A0A385DQQ6_9CAUD</name>
<proteinExistence type="predicted"/>
<protein>
    <submittedName>
        <fullName evidence="1">Uncharacterized protein</fullName>
    </submittedName>
</protein>
<dbReference type="EMBL" id="MH669002">
    <property type="protein sequence ID" value="AXQ60939.1"/>
    <property type="molecule type" value="Genomic_DNA"/>
</dbReference>
<organism evidence="1 2">
    <name type="scientific">Mycobacterium phage Emmina</name>
    <dbReference type="NCBI Taxonomy" id="2301564"/>
    <lineage>
        <taxon>Viruses</taxon>
        <taxon>Duplodnaviria</taxon>
        <taxon>Heunggongvirae</taxon>
        <taxon>Uroviricota</taxon>
        <taxon>Caudoviricetes</taxon>
        <taxon>Kostyavirus</taxon>
        <taxon>Kostyavirus porky</taxon>
    </lineage>
</organism>
<evidence type="ECO:0000313" key="2">
    <source>
        <dbReference type="Proteomes" id="UP000262853"/>
    </source>
</evidence>
<reference evidence="2" key="1">
    <citation type="submission" date="2018-07" db="EMBL/GenBank/DDBJ databases">
        <authorList>
            <person name="Quirk P.G."/>
            <person name="Krulwich T.A."/>
        </authorList>
    </citation>
    <scope>NUCLEOTIDE SEQUENCE [LARGE SCALE GENOMIC DNA]</scope>
</reference>
<dbReference type="Proteomes" id="UP000262853">
    <property type="component" value="Genome"/>
</dbReference>
<evidence type="ECO:0000313" key="1">
    <source>
        <dbReference type="EMBL" id="AXQ60939.1"/>
    </source>
</evidence>
<accession>A0A385DQQ6</accession>
<gene>
    <name evidence="1" type="primary">140</name>
    <name evidence="1" type="ORF">SEA_EMMINA_140</name>
</gene>